<feature type="transmembrane region" description="Helical" evidence="1">
    <location>
        <begin position="184"/>
        <end position="204"/>
    </location>
</feature>
<feature type="transmembrane region" description="Helical" evidence="1">
    <location>
        <begin position="242"/>
        <end position="260"/>
    </location>
</feature>
<feature type="transmembrane region" description="Helical" evidence="1">
    <location>
        <begin position="267"/>
        <end position="289"/>
    </location>
</feature>
<comment type="caution">
    <text evidence="3">The sequence shown here is derived from an EMBL/GenBank/DDBJ whole genome shotgun (WGS) entry which is preliminary data.</text>
</comment>
<keyword evidence="1" id="KW-0812">Transmembrane</keyword>
<evidence type="ECO:0000313" key="3">
    <source>
        <dbReference type="EMBL" id="PVU77427.1"/>
    </source>
</evidence>
<keyword evidence="1" id="KW-0472">Membrane</keyword>
<evidence type="ECO:0000256" key="1">
    <source>
        <dbReference type="SAM" id="Phobius"/>
    </source>
</evidence>
<name>A0A2T9XBE5_9CREN</name>
<protein>
    <recommendedName>
        <fullName evidence="2">Zinc-ribbon domain-containing protein</fullName>
    </recommendedName>
</protein>
<feature type="domain" description="Zinc-ribbon" evidence="2">
    <location>
        <begin position="4"/>
        <end position="24"/>
    </location>
</feature>
<dbReference type="EMBL" id="QEFD01000030">
    <property type="protein sequence ID" value="PVU77427.1"/>
    <property type="molecule type" value="Genomic_DNA"/>
</dbReference>
<feature type="transmembrane region" description="Helical" evidence="1">
    <location>
        <begin position="148"/>
        <end position="164"/>
    </location>
</feature>
<accession>A0A2T9XBE5</accession>
<feature type="transmembrane region" description="Helical" evidence="1">
    <location>
        <begin position="113"/>
        <end position="136"/>
    </location>
</feature>
<gene>
    <name evidence="3" type="ORF">DDW13_00775</name>
</gene>
<keyword evidence="1" id="KW-1133">Transmembrane helix</keyword>
<reference evidence="3 4" key="1">
    <citation type="journal article" date="2015" name="Appl. Environ. Microbiol.">
        <title>Nanoarchaeota, Their Sulfolobales Host, and Nanoarchaeota Virus Distribution across Yellowstone National Park Hot Springs.</title>
        <authorList>
            <person name="Munson-McGee J.H."/>
            <person name="Field E.K."/>
            <person name="Bateson M."/>
            <person name="Rooney C."/>
            <person name="Stepanauskas R."/>
            <person name="Young M.J."/>
        </authorList>
    </citation>
    <scope>NUCLEOTIDE SEQUENCE [LARGE SCALE GENOMIC DNA]</scope>
    <source>
        <strain evidence="3">SCGC AC-742_N10</strain>
    </source>
</reference>
<dbReference type="Pfam" id="PF13240">
    <property type="entry name" value="Zn_Ribbon_1"/>
    <property type="match status" value="1"/>
</dbReference>
<evidence type="ECO:0000259" key="2">
    <source>
        <dbReference type="Pfam" id="PF13240"/>
    </source>
</evidence>
<proteinExistence type="predicted"/>
<sequence length="346" mass="37119">MVKYCPRCGAQVPDEARFCPRCGFDFSTMQQNPQQPMVPQPTPQSMTPQPTYYRAQTQSLIDTAAKVSRYIPSLTKYGKILLLLAIIFEALTTILVTSVLLKSLSQIGASAGTFAPVVLLMISAIFYLLTPIFSAFTPGISINKFSKFIGIFTFLLLGITYIIIAKQSSSSYISLPSSVTFYGVTIYTSITPGIIILIGAILTLLTTFIDFGSLVNPIIQMIGIILIYVYTYGGNFNFESMLWGVAIAIGVIFGIIPSFYRGNQLPMIISLGNSIALIIFTIGMIITGVSQVSASSPPSGSCGLVSASYGVFIAAGALGIITGVLGILDAVFILIYTLAYKTAPNM</sequence>
<feature type="transmembrane region" description="Helical" evidence="1">
    <location>
        <begin position="309"/>
        <end position="339"/>
    </location>
</feature>
<feature type="transmembrane region" description="Helical" evidence="1">
    <location>
        <begin position="211"/>
        <end position="230"/>
    </location>
</feature>
<dbReference type="AlphaFoldDB" id="A0A2T9XBE5"/>
<evidence type="ECO:0000313" key="4">
    <source>
        <dbReference type="Proteomes" id="UP000245638"/>
    </source>
</evidence>
<feature type="transmembrane region" description="Helical" evidence="1">
    <location>
        <begin position="80"/>
        <end position="101"/>
    </location>
</feature>
<dbReference type="Proteomes" id="UP000245638">
    <property type="component" value="Unassembled WGS sequence"/>
</dbReference>
<organism evidence="3 4">
    <name type="scientific">Acidianus hospitalis</name>
    <dbReference type="NCBI Taxonomy" id="563177"/>
    <lineage>
        <taxon>Archaea</taxon>
        <taxon>Thermoproteota</taxon>
        <taxon>Thermoprotei</taxon>
        <taxon>Sulfolobales</taxon>
        <taxon>Sulfolobaceae</taxon>
        <taxon>Acidianus</taxon>
    </lineage>
</organism>
<dbReference type="InterPro" id="IPR026870">
    <property type="entry name" value="Zinc_ribbon_dom"/>
</dbReference>